<evidence type="ECO:0000313" key="4">
    <source>
        <dbReference type="EMBL" id="EFX42448.1"/>
    </source>
</evidence>
<dbReference type="Gene3D" id="2.30.30.40">
    <property type="entry name" value="SH3 Domains"/>
    <property type="match status" value="1"/>
</dbReference>
<dbReference type="InterPro" id="IPR002545">
    <property type="entry name" value="CheW-lke_dom"/>
</dbReference>
<comment type="caution">
    <text evidence="4">The sequence shown here is derived from an EMBL/GenBank/DDBJ whole genome shotgun (WGS) entry which is preliminary data.</text>
</comment>
<dbReference type="PIRSF" id="PIRSF002867">
    <property type="entry name" value="CheV"/>
    <property type="match status" value="1"/>
</dbReference>
<dbReference type="InterPro" id="IPR001789">
    <property type="entry name" value="Sig_transdc_resp-reg_receiver"/>
</dbReference>
<evidence type="ECO:0000256" key="1">
    <source>
        <dbReference type="PROSITE-ProRule" id="PRU00169"/>
    </source>
</evidence>
<proteinExistence type="predicted"/>
<dbReference type="Pfam" id="PF00072">
    <property type="entry name" value="Response_reg"/>
    <property type="match status" value="1"/>
</dbReference>
<name>E7G2F0_9HELI</name>
<dbReference type="InterPro" id="IPR024181">
    <property type="entry name" value="Chemotax_regulator_CheV"/>
</dbReference>
<gene>
    <name evidence="4" type="ORF">HSUHS5_0081</name>
</gene>
<dbReference type="SUPFAM" id="SSF52172">
    <property type="entry name" value="CheY-like"/>
    <property type="match status" value="1"/>
</dbReference>
<dbReference type="GO" id="GO:0006935">
    <property type="term" value="P:chemotaxis"/>
    <property type="evidence" value="ECO:0007669"/>
    <property type="project" value="InterPro"/>
</dbReference>
<dbReference type="SUPFAM" id="SSF50341">
    <property type="entry name" value="CheW-like"/>
    <property type="match status" value="1"/>
</dbReference>
<dbReference type="PANTHER" id="PTHR47233">
    <property type="entry name" value="CHEMOTAXIS PROTEIN CHEV"/>
    <property type="match status" value="1"/>
</dbReference>
<evidence type="ECO:0000259" key="2">
    <source>
        <dbReference type="PROSITE" id="PS50110"/>
    </source>
</evidence>
<dbReference type="Gene3D" id="2.40.50.180">
    <property type="entry name" value="CheA-289, Domain 4"/>
    <property type="match status" value="1"/>
</dbReference>
<dbReference type="Gene3D" id="3.40.50.2300">
    <property type="match status" value="1"/>
</dbReference>
<dbReference type="InterPro" id="IPR036061">
    <property type="entry name" value="CheW-like_dom_sf"/>
</dbReference>
<accession>E7G2F0</accession>
<dbReference type="PANTHER" id="PTHR47233:SF3">
    <property type="entry name" value="CHEMOTAXIS PROTEIN CHEV"/>
    <property type="match status" value="1"/>
</dbReference>
<organism evidence="4 5">
    <name type="scientific">Helicobacter suis HS5</name>
    <dbReference type="NCBI Taxonomy" id="710394"/>
    <lineage>
        <taxon>Bacteria</taxon>
        <taxon>Pseudomonadati</taxon>
        <taxon>Campylobacterota</taxon>
        <taxon>Epsilonproteobacteria</taxon>
        <taxon>Campylobacterales</taxon>
        <taxon>Helicobacteraceae</taxon>
        <taxon>Helicobacter</taxon>
    </lineage>
</organism>
<dbReference type="AlphaFoldDB" id="E7G2F0"/>
<dbReference type="PROSITE" id="PS50851">
    <property type="entry name" value="CHEW"/>
    <property type="match status" value="1"/>
</dbReference>
<evidence type="ECO:0000259" key="3">
    <source>
        <dbReference type="PROSITE" id="PS50851"/>
    </source>
</evidence>
<dbReference type="EMBL" id="ADHO01000012">
    <property type="protein sequence ID" value="EFX42448.1"/>
    <property type="molecule type" value="Genomic_DNA"/>
</dbReference>
<dbReference type="GO" id="GO:0000160">
    <property type="term" value="P:phosphorelay signal transduction system"/>
    <property type="evidence" value="ECO:0007669"/>
    <property type="project" value="InterPro"/>
</dbReference>
<dbReference type="PROSITE" id="PS50110">
    <property type="entry name" value="RESPONSE_REGULATORY"/>
    <property type="match status" value="1"/>
</dbReference>
<dbReference type="CDD" id="cd00588">
    <property type="entry name" value="CheW_like"/>
    <property type="match status" value="1"/>
</dbReference>
<protein>
    <submittedName>
        <fullName evidence="4">Putative chemotaxis protein</fullName>
    </submittedName>
</protein>
<keyword evidence="1" id="KW-0597">Phosphoprotein</keyword>
<dbReference type="InterPro" id="IPR011006">
    <property type="entry name" value="CheY-like_superfamily"/>
</dbReference>
<sequence length="326" mass="36670">MLGQISLRRDTLVGDIDSIISLHLNNEAQFLCFTLDSDANNDAELYAINIFKIREIIHYDGDVTETVGGNDSMMLGFLTIRGESVPFIDVRRWLYFDSKFPNQDLSQASVQSDKNLVVVCEFSGCVVGLKIFAIKCIVHKNWAEVSVGDKQGFNTGGKVSAITRFEQDRVIQILDVEKMLVETFPAMQEIDQLKTQFVDAIKSDKLIFIAEDSQVAMHHLERIISSLHLKYEAFPNGDALLKRLFSENMIDQVGAVVTDLEMPVVSGFEVLRRIKADARTKHLPVIINSSMSSESNKQLADSLHADGFVIKSHPDEIQELLQEYLK</sequence>
<feature type="domain" description="Response regulatory" evidence="2">
    <location>
        <begin position="206"/>
        <end position="326"/>
    </location>
</feature>
<dbReference type="SMART" id="SM00448">
    <property type="entry name" value="REC"/>
    <property type="match status" value="1"/>
</dbReference>
<reference evidence="4 5" key="1">
    <citation type="journal article" date="2011" name="Vet. Res.">
        <title>Genome sequence of Helicobacter suis supports its role in gastric pathology.</title>
        <authorList>
            <person name="Vermoote M."/>
            <person name="Vandekerckhove T.T."/>
            <person name="Flahou B."/>
            <person name="Pasmans F."/>
            <person name="Smet A."/>
            <person name="De Groote D."/>
            <person name="Van Criekinge W."/>
            <person name="Ducatelle R."/>
            <person name="Haesebrouck F."/>
        </authorList>
    </citation>
    <scope>NUCLEOTIDE SEQUENCE [LARGE SCALE GENOMIC DNA]</scope>
    <source>
        <strain evidence="4 5">HS5</strain>
    </source>
</reference>
<dbReference type="Pfam" id="PF01584">
    <property type="entry name" value="CheW"/>
    <property type="match status" value="1"/>
</dbReference>
<dbReference type="SMART" id="SM00260">
    <property type="entry name" value="CheW"/>
    <property type="match status" value="1"/>
</dbReference>
<dbReference type="Proteomes" id="UP000054093">
    <property type="component" value="Unassembled WGS sequence"/>
</dbReference>
<feature type="modified residue" description="4-aspartylphosphate" evidence="1">
    <location>
        <position position="259"/>
    </location>
</feature>
<feature type="domain" description="CheW-like" evidence="3">
    <location>
        <begin position="27"/>
        <end position="185"/>
    </location>
</feature>
<evidence type="ECO:0000313" key="5">
    <source>
        <dbReference type="Proteomes" id="UP000054093"/>
    </source>
</evidence>